<accession>A0ABU9T997</accession>
<evidence type="ECO:0000313" key="3">
    <source>
        <dbReference type="Proteomes" id="UP001477870"/>
    </source>
</evidence>
<keyword evidence="1" id="KW-1133">Transmembrane helix</keyword>
<keyword evidence="1" id="KW-0472">Membrane</keyword>
<evidence type="ECO:0000256" key="1">
    <source>
        <dbReference type="SAM" id="Phobius"/>
    </source>
</evidence>
<proteinExistence type="predicted"/>
<protein>
    <submittedName>
        <fullName evidence="2">Uncharacterized protein</fullName>
    </submittedName>
</protein>
<comment type="caution">
    <text evidence="2">The sequence shown here is derived from an EMBL/GenBank/DDBJ whole genome shotgun (WGS) entry which is preliminary data.</text>
</comment>
<dbReference type="RefSeq" id="WP_342848952.1">
    <property type="nucleotide sequence ID" value="NZ_JBBMQO010000008.1"/>
</dbReference>
<sequence length="50" mass="5469">MTTNTMKFLLLIGAVAGGVLLKQLGFPVWAGFLWAIIIGSIAWWCFARGK</sequence>
<name>A0ABU9T997_9HYPH</name>
<keyword evidence="3" id="KW-1185">Reference proteome</keyword>
<gene>
    <name evidence="2" type="ORF">WNY59_13965</name>
</gene>
<reference evidence="2 3" key="1">
    <citation type="submission" date="2024-03" db="EMBL/GenBank/DDBJ databases">
        <title>Community enrichment and isolation of bacterial strains for fucoidan degradation.</title>
        <authorList>
            <person name="Sichert A."/>
        </authorList>
    </citation>
    <scope>NUCLEOTIDE SEQUENCE [LARGE SCALE GENOMIC DNA]</scope>
    <source>
        <strain evidence="2 3">AS62</strain>
    </source>
</reference>
<feature type="transmembrane region" description="Helical" evidence="1">
    <location>
        <begin position="31"/>
        <end position="47"/>
    </location>
</feature>
<evidence type="ECO:0000313" key="2">
    <source>
        <dbReference type="EMBL" id="MEM5502695.1"/>
    </source>
</evidence>
<organism evidence="2 3">
    <name type="scientific">Ahrensia kielensis</name>
    <dbReference type="NCBI Taxonomy" id="76980"/>
    <lineage>
        <taxon>Bacteria</taxon>
        <taxon>Pseudomonadati</taxon>
        <taxon>Pseudomonadota</taxon>
        <taxon>Alphaproteobacteria</taxon>
        <taxon>Hyphomicrobiales</taxon>
        <taxon>Ahrensiaceae</taxon>
        <taxon>Ahrensia</taxon>
    </lineage>
</organism>
<dbReference type="EMBL" id="JBBMQO010000008">
    <property type="protein sequence ID" value="MEM5502695.1"/>
    <property type="molecule type" value="Genomic_DNA"/>
</dbReference>
<keyword evidence="1" id="KW-0812">Transmembrane</keyword>
<dbReference type="Proteomes" id="UP001477870">
    <property type="component" value="Unassembled WGS sequence"/>
</dbReference>